<evidence type="ECO:0000313" key="3">
    <source>
        <dbReference type="Proteomes" id="UP000255264"/>
    </source>
</evidence>
<evidence type="ECO:0000259" key="1">
    <source>
        <dbReference type="Pfam" id="PF01755"/>
    </source>
</evidence>
<accession>A0A377IYC6</accession>
<protein>
    <submittedName>
        <fullName evidence="2">LpsA</fullName>
        <ecNumber evidence="2">2.-.-.-</ecNumber>
    </submittedName>
</protein>
<dbReference type="GO" id="GO:0016740">
    <property type="term" value="F:transferase activity"/>
    <property type="evidence" value="ECO:0007669"/>
    <property type="project" value="UniProtKB-KW"/>
</dbReference>
<dbReference type="EC" id="2.-.-.-" evidence="2"/>
<evidence type="ECO:0000313" key="2">
    <source>
        <dbReference type="EMBL" id="STO93266.1"/>
    </source>
</evidence>
<feature type="domain" description="Glycosyl transferase family 25" evidence="1">
    <location>
        <begin position="3"/>
        <end position="175"/>
    </location>
</feature>
<keyword evidence="2" id="KW-0808">Transferase</keyword>
<dbReference type="Proteomes" id="UP000255264">
    <property type="component" value="Unassembled WGS sequence"/>
</dbReference>
<proteinExistence type="predicted"/>
<dbReference type="AlphaFoldDB" id="A0A377IYC6"/>
<sequence length="252" mass="29275">MTQHNFVISLTSALERRQHIRQEFGRHGVDFEFFDAITPANLAETAARLEIDISRSPLTPGELACALSHLALLQLAKERDLDYICIFEDDIYLGSNAAAFLSADYLNADVMVVKLEKNFERIVTQRQPSKTYFGRQFYRLTQVNSGAAGYLVTRRGIDYLLKRIRAIGDIEIDNLLFNFFLRDKNYVVWQIQPALCIQEAIFKPQQTHFVSTIGERERKRPKAPLLIRLYKELKRPFIRLRKKLFGRISTFQ</sequence>
<gene>
    <name evidence="2" type="primary">lpsA</name>
    <name evidence="2" type="ORF">NCTC13335_01134</name>
</gene>
<keyword evidence="3" id="KW-1185">Reference proteome</keyword>
<organism evidence="2 3">
    <name type="scientific">Haemophilus pittmaniae</name>
    <dbReference type="NCBI Taxonomy" id="249188"/>
    <lineage>
        <taxon>Bacteria</taxon>
        <taxon>Pseudomonadati</taxon>
        <taxon>Pseudomonadota</taxon>
        <taxon>Gammaproteobacteria</taxon>
        <taxon>Pasteurellales</taxon>
        <taxon>Pasteurellaceae</taxon>
        <taxon>Haemophilus</taxon>
    </lineage>
</organism>
<dbReference type="InterPro" id="IPR002654">
    <property type="entry name" value="Glyco_trans_25"/>
</dbReference>
<name>A0A377IYC6_9PAST</name>
<dbReference type="EMBL" id="UGHS01000004">
    <property type="protein sequence ID" value="STO93266.1"/>
    <property type="molecule type" value="Genomic_DNA"/>
</dbReference>
<dbReference type="OrthoDB" id="9816113at2"/>
<dbReference type="RefSeq" id="WP_115003097.1">
    <property type="nucleotide sequence ID" value="NZ_UGHS01000004.1"/>
</dbReference>
<dbReference type="CDD" id="cd06532">
    <property type="entry name" value="Glyco_transf_25"/>
    <property type="match status" value="1"/>
</dbReference>
<reference evidence="2 3" key="1">
    <citation type="submission" date="2018-06" db="EMBL/GenBank/DDBJ databases">
        <authorList>
            <consortium name="Pathogen Informatics"/>
            <person name="Doyle S."/>
        </authorList>
    </citation>
    <scope>NUCLEOTIDE SEQUENCE [LARGE SCALE GENOMIC DNA]</scope>
    <source>
        <strain evidence="2 3">NCTC13335</strain>
    </source>
</reference>
<dbReference type="Pfam" id="PF01755">
    <property type="entry name" value="Glyco_transf_25"/>
    <property type="match status" value="1"/>
</dbReference>